<reference evidence="7 8" key="1">
    <citation type="journal article" date="2019" name="Microbiol. Resour. Announc.">
        <title>Complete Genome Sequence of Halomonas sulfidaeris Strain Esulfide1 Isolated from a Metal Sulfide Rock at a Depth of 2,200 Meters, Obtained Using Nanopore Sequencing.</title>
        <authorList>
            <person name="Saito M."/>
            <person name="Nishigata A."/>
            <person name="Galipon J."/>
            <person name="Arakawa K."/>
        </authorList>
    </citation>
    <scope>NUCLEOTIDE SEQUENCE [LARGE SCALE GENOMIC DNA]</scope>
    <source>
        <strain evidence="7 8">ATCC BAA-803</strain>
    </source>
</reference>
<feature type="domain" description="UvrD-like helicase C-terminal" evidence="6">
    <location>
        <begin position="3"/>
        <end position="53"/>
    </location>
</feature>
<dbReference type="Proteomes" id="UP000320231">
    <property type="component" value="Chromosome"/>
</dbReference>
<dbReference type="PANTHER" id="PTHR11070:SF2">
    <property type="entry name" value="ATP-DEPENDENT DNA HELICASE SRS2"/>
    <property type="match status" value="1"/>
</dbReference>
<evidence type="ECO:0000256" key="3">
    <source>
        <dbReference type="ARBA" id="ARBA00022806"/>
    </source>
</evidence>
<sequence>MAALEAFLSEAALNAGDHEAEEFEDSVQLMTLHSAKGLEFPVVFIAGVEEGCFRIRCLSRSRAGSKRSAGSAT</sequence>
<accession>A0A455UIM8</accession>
<evidence type="ECO:0000313" key="8">
    <source>
        <dbReference type="Proteomes" id="UP000320231"/>
    </source>
</evidence>
<proteinExistence type="predicted"/>
<evidence type="ECO:0000259" key="6">
    <source>
        <dbReference type="Pfam" id="PF13361"/>
    </source>
</evidence>
<dbReference type="PANTHER" id="PTHR11070">
    <property type="entry name" value="UVRD / RECB / PCRA DNA HELICASE FAMILY MEMBER"/>
    <property type="match status" value="1"/>
</dbReference>
<evidence type="ECO:0000256" key="4">
    <source>
        <dbReference type="ARBA" id="ARBA00022840"/>
    </source>
</evidence>
<gene>
    <name evidence="7" type="ORF">HSBAA_65690</name>
</gene>
<dbReference type="InterPro" id="IPR027417">
    <property type="entry name" value="P-loop_NTPase"/>
</dbReference>
<evidence type="ECO:0000256" key="2">
    <source>
        <dbReference type="ARBA" id="ARBA00022801"/>
    </source>
</evidence>
<dbReference type="EMBL" id="AP019514">
    <property type="protein sequence ID" value="BBI65263.1"/>
    <property type="molecule type" value="Genomic_DNA"/>
</dbReference>
<dbReference type="GO" id="GO:0043138">
    <property type="term" value="F:3'-5' DNA helicase activity"/>
    <property type="evidence" value="ECO:0007669"/>
    <property type="project" value="TreeGrafter"/>
</dbReference>
<keyword evidence="3" id="KW-0347">Helicase</keyword>
<dbReference type="GO" id="GO:0016787">
    <property type="term" value="F:hydrolase activity"/>
    <property type="evidence" value="ECO:0007669"/>
    <property type="project" value="UniProtKB-KW"/>
</dbReference>
<dbReference type="KEGG" id="hsr:HSBAA_65690"/>
<name>A0A455UIM8_9GAMM</name>
<dbReference type="Pfam" id="PF13361">
    <property type="entry name" value="UvrD_C"/>
    <property type="match status" value="1"/>
</dbReference>
<keyword evidence="4" id="KW-0067">ATP-binding</keyword>
<dbReference type="AlphaFoldDB" id="A0A455UIM8"/>
<dbReference type="InterPro" id="IPR000212">
    <property type="entry name" value="DNA_helicase_UvrD/REP"/>
</dbReference>
<dbReference type="GO" id="GO:0005829">
    <property type="term" value="C:cytosol"/>
    <property type="evidence" value="ECO:0007669"/>
    <property type="project" value="TreeGrafter"/>
</dbReference>
<evidence type="ECO:0000313" key="7">
    <source>
        <dbReference type="EMBL" id="BBI65263.1"/>
    </source>
</evidence>
<dbReference type="SUPFAM" id="SSF52540">
    <property type="entry name" value="P-loop containing nucleoside triphosphate hydrolases"/>
    <property type="match status" value="1"/>
</dbReference>
<dbReference type="GO" id="GO:0033202">
    <property type="term" value="C:DNA helicase complex"/>
    <property type="evidence" value="ECO:0007669"/>
    <property type="project" value="TreeGrafter"/>
</dbReference>
<dbReference type="GO" id="GO:0005524">
    <property type="term" value="F:ATP binding"/>
    <property type="evidence" value="ECO:0007669"/>
    <property type="project" value="UniProtKB-KW"/>
</dbReference>
<dbReference type="GO" id="GO:0003677">
    <property type="term" value="F:DNA binding"/>
    <property type="evidence" value="ECO:0007669"/>
    <property type="project" value="InterPro"/>
</dbReference>
<dbReference type="Gene3D" id="3.40.50.300">
    <property type="entry name" value="P-loop containing nucleotide triphosphate hydrolases"/>
    <property type="match status" value="1"/>
</dbReference>
<dbReference type="GO" id="GO:0000725">
    <property type="term" value="P:recombinational repair"/>
    <property type="evidence" value="ECO:0007669"/>
    <property type="project" value="TreeGrafter"/>
</dbReference>
<organism evidence="7 8">
    <name type="scientific">Vreelandella sulfidaeris</name>
    <dbReference type="NCBI Taxonomy" id="115553"/>
    <lineage>
        <taxon>Bacteria</taxon>
        <taxon>Pseudomonadati</taxon>
        <taxon>Pseudomonadota</taxon>
        <taxon>Gammaproteobacteria</taxon>
        <taxon>Oceanospirillales</taxon>
        <taxon>Halomonadaceae</taxon>
        <taxon>Vreelandella</taxon>
    </lineage>
</organism>
<keyword evidence="1" id="KW-0547">Nucleotide-binding</keyword>
<evidence type="ECO:0000256" key="5">
    <source>
        <dbReference type="ARBA" id="ARBA00034923"/>
    </source>
</evidence>
<dbReference type="InterPro" id="IPR014017">
    <property type="entry name" value="DNA_helicase_UvrD-like_C"/>
</dbReference>
<keyword evidence="2" id="KW-0378">Hydrolase</keyword>
<protein>
    <recommendedName>
        <fullName evidence="5">DNA 3'-5' helicase II</fullName>
    </recommendedName>
</protein>
<evidence type="ECO:0000256" key="1">
    <source>
        <dbReference type="ARBA" id="ARBA00022741"/>
    </source>
</evidence>